<dbReference type="SUPFAM" id="SSF53098">
    <property type="entry name" value="Ribonuclease H-like"/>
    <property type="match status" value="1"/>
</dbReference>
<evidence type="ECO:0000256" key="8">
    <source>
        <dbReference type="SAM" id="MobiDB-lite"/>
    </source>
</evidence>
<keyword evidence="3 7" id="KW-0863">Zinc-finger</keyword>
<evidence type="ECO:0000256" key="5">
    <source>
        <dbReference type="ARBA" id="ARBA00023125"/>
    </source>
</evidence>
<evidence type="ECO:0000313" key="11">
    <source>
        <dbReference type="Proteomes" id="UP000652761"/>
    </source>
</evidence>
<feature type="domain" description="BED-type" evidence="9">
    <location>
        <begin position="7"/>
        <end position="67"/>
    </location>
</feature>
<proteinExistence type="predicted"/>
<dbReference type="Pfam" id="PF04937">
    <property type="entry name" value="DUF659"/>
    <property type="match status" value="1"/>
</dbReference>
<evidence type="ECO:0000256" key="6">
    <source>
        <dbReference type="ARBA" id="ARBA00023242"/>
    </source>
</evidence>
<dbReference type="AlphaFoldDB" id="A0A843V1P5"/>
<feature type="compositionally biased region" description="Gly residues" evidence="8">
    <location>
        <begin position="928"/>
        <end position="948"/>
    </location>
</feature>
<keyword evidence="2" id="KW-0479">Metal-binding</keyword>
<comment type="caution">
    <text evidence="10">The sequence shown here is derived from an EMBL/GenBank/DDBJ whole genome shotgun (WGS) entry which is preliminary data.</text>
</comment>
<organism evidence="10 11">
    <name type="scientific">Colocasia esculenta</name>
    <name type="common">Wild taro</name>
    <name type="synonym">Arum esculentum</name>
    <dbReference type="NCBI Taxonomy" id="4460"/>
    <lineage>
        <taxon>Eukaryota</taxon>
        <taxon>Viridiplantae</taxon>
        <taxon>Streptophyta</taxon>
        <taxon>Embryophyta</taxon>
        <taxon>Tracheophyta</taxon>
        <taxon>Spermatophyta</taxon>
        <taxon>Magnoliopsida</taxon>
        <taxon>Liliopsida</taxon>
        <taxon>Araceae</taxon>
        <taxon>Aroideae</taxon>
        <taxon>Colocasieae</taxon>
        <taxon>Colocasia</taxon>
    </lineage>
</organism>
<keyword evidence="6" id="KW-0539">Nucleus</keyword>
<dbReference type="PANTHER" id="PTHR32166">
    <property type="entry name" value="OSJNBA0013A04.12 PROTEIN"/>
    <property type="match status" value="1"/>
</dbReference>
<dbReference type="InterPro" id="IPR008906">
    <property type="entry name" value="HATC_C_dom"/>
</dbReference>
<evidence type="ECO:0000256" key="7">
    <source>
        <dbReference type="PROSITE-ProRule" id="PRU00027"/>
    </source>
</evidence>
<dbReference type="InterPro" id="IPR007021">
    <property type="entry name" value="DUF659"/>
</dbReference>
<name>A0A843V1P5_COLES</name>
<dbReference type="PROSITE" id="PS50808">
    <property type="entry name" value="ZF_BED"/>
    <property type="match status" value="1"/>
</dbReference>
<comment type="subcellular location">
    <subcellularLocation>
        <location evidence="1">Nucleus</location>
    </subcellularLocation>
</comment>
<keyword evidence="5" id="KW-0238">DNA-binding</keyword>
<evidence type="ECO:0000256" key="2">
    <source>
        <dbReference type="ARBA" id="ARBA00022723"/>
    </source>
</evidence>
<evidence type="ECO:0000313" key="10">
    <source>
        <dbReference type="EMBL" id="MQL85659.1"/>
    </source>
</evidence>
<evidence type="ECO:0000256" key="4">
    <source>
        <dbReference type="ARBA" id="ARBA00022833"/>
    </source>
</evidence>
<feature type="region of interest" description="Disordered" evidence="8">
    <location>
        <begin position="902"/>
        <end position="969"/>
    </location>
</feature>
<dbReference type="Proteomes" id="UP000652761">
    <property type="component" value="Unassembled WGS sequence"/>
</dbReference>
<dbReference type="EMBL" id="NMUH01000841">
    <property type="protein sequence ID" value="MQL85659.1"/>
    <property type="molecule type" value="Genomic_DNA"/>
</dbReference>
<dbReference type="GO" id="GO:0008270">
    <property type="term" value="F:zinc ion binding"/>
    <property type="evidence" value="ECO:0007669"/>
    <property type="project" value="UniProtKB-KW"/>
</dbReference>
<feature type="compositionally biased region" description="Acidic residues" evidence="8">
    <location>
        <begin position="102"/>
        <end position="113"/>
    </location>
</feature>
<dbReference type="GO" id="GO:0005634">
    <property type="term" value="C:nucleus"/>
    <property type="evidence" value="ECO:0007669"/>
    <property type="project" value="UniProtKB-SubCell"/>
</dbReference>
<dbReference type="PANTHER" id="PTHR32166:SF105">
    <property type="entry name" value="HAT DIMERIZATION DOMAIN-CONTAINING PROTEIN"/>
    <property type="match status" value="1"/>
</dbReference>
<dbReference type="InterPro" id="IPR003656">
    <property type="entry name" value="Znf_BED"/>
</dbReference>
<evidence type="ECO:0000256" key="1">
    <source>
        <dbReference type="ARBA" id="ARBA00004123"/>
    </source>
</evidence>
<dbReference type="OrthoDB" id="671944at2759"/>
<dbReference type="InterPro" id="IPR012337">
    <property type="entry name" value="RNaseH-like_sf"/>
</dbReference>
<sequence length="1009" mass="112884">MAPKKAASEDIGWQHRTVMGNRHNYKCNYCGHTGQGGGVSRLKKHLAGGRLAGYHDVQGCKSVPAEVKRLMIEHLKGVRAESQRKKADREMQERIISGRQPDEDDDEEPDVPDVPEQIGSFEVGSGSGASGSRVGGETQSRRYSNVGDYFTHIPTDVPNLDQHQGQRKRSTCVTLEEVDPYLYSREHGKQTRIEDVYNQQGPRYKLGRAVAKWWHHSGISFNATNSPYYKTMIQEVQRQGLHVQPPSSIDLAGRYLDEEVQEIKSYIQGFKKKWEKYGCTLMCDGWSGTTKSSLVNFLVYCDRQVFYHKSVDASDRVHNSEYILSLMREVVDEIGEQYIVQVVIDNDSAYKKAGEELMFLYPHLYWTPCAAHCVDLMLKEIGTLRPVKTVVEAGQKITRYIYNHHVVLAWMRESTGGELLRPAITRFATNFIALQSLLKHKDGLKRMFRTDRWMQSTFAGTADGKDVEGIVCNANFWDRVFKLVQIIKPLYEVLRVVDGDRRPSIGLVYAKIEAVKKKIHDVSPRYAHLVLDVVEDRWDRQMSRDLHMAAYYLHPTYHYAFELSYEDHLIAAFTRMKSFREGVGSFAEPSAVAGRDRIDGADWWFNFGHSTPILRKIAVKILSQTSSSSGCERNWSTFALIHTKVRNRLSHRRLDNLVYVHYNMRLRVKYLTDVPKRGEVEYDPVDIGFLRDDEDPMVAWVARATTERGEYELDEEADDPEDPPRPNKFLARAVEAAEEEEGGDGDVGGGRQPHSCQFRGDAEEEVDLLGDLSISAGGGAIVDDDAEFERLMNLGPSAHSQFMREARAIASAQPRRKGSHTQTAAPSQPTKGKGVATSQPTKGKGKDIGQAGGPAKDIVIREPTAPAQKKKSWLSWGSKAKKKMAAPNLDPLDIADLETLDPNAEETPPEESPRLPSSRSHDSMTTGSPGGSVGGGDGDGGGGGGGGIEFTAEQHYGGHCTQDTDHDVPVQYNRRRKFKEGGCAEGSAVDSDSYNTMISDFERMSTHES</sequence>
<feature type="compositionally biased region" description="Basic and acidic residues" evidence="8">
    <location>
        <begin position="79"/>
        <end position="93"/>
    </location>
</feature>
<evidence type="ECO:0000256" key="3">
    <source>
        <dbReference type="ARBA" id="ARBA00022771"/>
    </source>
</evidence>
<keyword evidence="4" id="KW-0862">Zinc</keyword>
<gene>
    <name evidence="10" type="ORF">Taro_018172</name>
</gene>
<keyword evidence="11" id="KW-1185">Reference proteome</keyword>
<reference evidence="10" key="1">
    <citation type="submission" date="2017-07" db="EMBL/GenBank/DDBJ databases">
        <title>Taro Niue Genome Assembly and Annotation.</title>
        <authorList>
            <person name="Atibalentja N."/>
            <person name="Keating K."/>
            <person name="Fields C.J."/>
        </authorList>
    </citation>
    <scope>NUCLEOTIDE SEQUENCE</scope>
    <source>
        <strain evidence="10">Niue_2</strain>
        <tissue evidence="10">Leaf</tissue>
    </source>
</reference>
<dbReference type="Pfam" id="PF05699">
    <property type="entry name" value="Dimer_Tnp_hAT"/>
    <property type="match status" value="1"/>
</dbReference>
<dbReference type="GO" id="GO:0046983">
    <property type="term" value="F:protein dimerization activity"/>
    <property type="evidence" value="ECO:0007669"/>
    <property type="project" value="InterPro"/>
</dbReference>
<evidence type="ECO:0000259" key="9">
    <source>
        <dbReference type="PROSITE" id="PS50808"/>
    </source>
</evidence>
<feature type="compositionally biased region" description="Polar residues" evidence="8">
    <location>
        <begin position="820"/>
        <end position="841"/>
    </location>
</feature>
<feature type="region of interest" description="Disordered" evidence="8">
    <location>
        <begin position="809"/>
        <end position="878"/>
    </location>
</feature>
<feature type="region of interest" description="Disordered" evidence="8">
    <location>
        <begin position="79"/>
        <end position="140"/>
    </location>
</feature>
<protein>
    <recommendedName>
        <fullName evidence="9">BED-type domain-containing protein</fullName>
    </recommendedName>
</protein>
<accession>A0A843V1P5</accession>
<feature type="non-terminal residue" evidence="10">
    <location>
        <position position="1"/>
    </location>
</feature>
<feature type="region of interest" description="Disordered" evidence="8">
    <location>
        <begin position="736"/>
        <end position="757"/>
    </location>
</feature>
<dbReference type="GO" id="GO:0003677">
    <property type="term" value="F:DNA binding"/>
    <property type="evidence" value="ECO:0007669"/>
    <property type="project" value="UniProtKB-KW"/>
</dbReference>
<feature type="compositionally biased region" description="Low complexity" evidence="8">
    <location>
        <begin position="114"/>
        <end position="137"/>
    </location>
</feature>